<evidence type="ECO:0000256" key="2">
    <source>
        <dbReference type="SAM" id="SignalP"/>
    </source>
</evidence>
<keyword evidence="2" id="KW-0732">Signal</keyword>
<reference evidence="3" key="2">
    <citation type="submission" date="2021-08" db="EMBL/GenBank/DDBJ databases">
        <authorList>
            <person name="Tani A."/>
            <person name="Ola A."/>
            <person name="Ogura Y."/>
            <person name="Katsura K."/>
            <person name="Hayashi T."/>
        </authorList>
    </citation>
    <scope>NUCLEOTIDE SEQUENCE</scope>
    <source>
        <strain evidence="3">DSM 23674</strain>
    </source>
</reference>
<feature type="compositionally biased region" description="Polar residues" evidence="1">
    <location>
        <begin position="70"/>
        <end position="93"/>
    </location>
</feature>
<feature type="chain" id="PRO_5045434721" evidence="2">
    <location>
        <begin position="26"/>
        <end position="93"/>
    </location>
</feature>
<evidence type="ECO:0000313" key="4">
    <source>
        <dbReference type="Proteomes" id="UP001055101"/>
    </source>
</evidence>
<feature type="signal peptide" evidence="2">
    <location>
        <begin position="1"/>
        <end position="25"/>
    </location>
</feature>
<evidence type="ECO:0000313" key="3">
    <source>
        <dbReference type="EMBL" id="GJE57747.1"/>
    </source>
</evidence>
<sequence>MTNRVIAVATAALLLAGVSAGSAFARGPESVVLPTIEQFAPASSYNAQTTGPLGGVDGPLYDRCVGDSASEGNANQQNFPVKQYGQTSGGTRC</sequence>
<evidence type="ECO:0000256" key="1">
    <source>
        <dbReference type="SAM" id="MobiDB-lite"/>
    </source>
</evidence>
<proteinExistence type="predicted"/>
<gene>
    <name evidence="3" type="ORF">EKPJFOCH_4265</name>
</gene>
<comment type="caution">
    <text evidence="3">The sequence shown here is derived from an EMBL/GenBank/DDBJ whole genome shotgun (WGS) entry which is preliminary data.</text>
</comment>
<keyword evidence="4" id="KW-1185">Reference proteome</keyword>
<name>A0ABQ4TSV4_9HYPH</name>
<organism evidence="3 4">
    <name type="scientific">Methylobacterium thuringiense</name>
    <dbReference type="NCBI Taxonomy" id="1003091"/>
    <lineage>
        <taxon>Bacteria</taxon>
        <taxon>Pseudomonadati</taxon>
        <taxon>Pseudomonadota</taxon>
        <taxon>Alphaproteobacteria</taxon>
        <taxon>Hyphomicrobiales</taxon>
        <taxon>Methylobacteriaceae</taxon>
        <taxon>Methylobacterium</taxon>
    </lineage>
</organism>
<accession>A0ABQ4TSV4</accession>
<dbReference type="Proteomes" id="UP001055101">
    <property type="component" value="Unassembled WGS sequence"/>
</dbReference>
<dbReference type="EMBL" id="BPRA01000029">
    <property type="protein sequence ID" value="GJE57747.1"/>
    <property type="molecule type" value="Genomic_DNA"/>
</dbReference>
<dbReference type="RefSeq" id="WP_238232865.1">
    <property type="nucleotide sequence ID" value="NZ_BPRA01000029.1"/>
</dbReference>
<protein>
    <submittedName>
        <fullName evidence="3">Uncharacterized protein</fullName>
    </submittedName>
</protein>
<feature type="region of interest" description="Disordered" evidence="1">
    <location>
        <begin position="66"/>
        <end position="93"/>
    </location>
</feature>
<reference evidence="3" key="1">
    <citation type="journal article" date="2021" name="Front. Microbiol.">
        <title>Comprehensive Comparative Genomics and Phenotyping of Methylobacterium Species.</title>
        <authorList>
            <person name="Alessa O."/>
            <person name="Ogura Y."/>
            <person name="Fujitani Y."/>
            <person name="Takami H."/>
            <person name="Hayashi T."/>
            <person name="Sahin N."/>
            <person name="Tani A."/>
        </authorList>
    </citation>
    <scope>NUCLEOTIDE SEQUENCE</scope>
    <source>
        <strain evidence="3">DSM 23674</strain>
    </source>
</reference>